<keyword evidence="2" id="KW-1185">Reference proteome</keyword>
<dbReference type="EMBL" id="JANBPW010004948">
    <property type="protein sequence ID" value="KAJ1933724.1"/>
    <property type="molecule type" value="Genomic_DNA"/>
</dbReference>
<dbReference type="Proteomes" id="UP001150603">
    <property type="component" value="Unassembled WGS sequence"/>
</dbReference>
<feature type="non-terminal residue" evidence="1">
    <location>
        <position position="1"/>
    </location>
</feature>
<reference evidence="1" key="1">
    <citation type="submission" date="2022-07" db="EMBL/GenBank/DDBJ databases">
        <title>Phylogenomic reconstructions and comparative analyses of Kickxellomycotina fungi.</title>
        <authorList>
            <person name="Reynolds N.K."/>
            <person name="Stajich J.E."/>
            <person name="Barry K."/>
            <person name="Grigoriev I.V."/>
            <person name="Crous P."/>
            <person name="Smith M.E."/>
        </authorList>
    </citation>
    <scope>NUCLEOTIDE SEQUENCE</scope>
    <source>
        <strain evidence="1">NRRL 5244</strain>
    </source>
</reference>
<feature type="non-terminal residue" evidence="1">
    <location>
        <position position="432"/>
    </location>
</feature>
<comment type="caution">
    <text evidence="1">The sequence shown here is derived from an EMBL/GenBank/DDBJ whole genome shotgun (WGS) entry which is preliminary data.</text>
</comment>
<sequence>GEKIQIKVIGLHNAKVYKYLPITHRASPLKSVIETTVRPSELAASAAGTLVHQSGRTLKASSVKEGHEFNGFVAEVKHPQKEGHTGAPFVNVALGPKLSGKFYVTHVTGSYDVVSHPENHFFIGQPLRVKAVRAARDGKSLTVQPIGDLSGIPALPASSEDLPVGTRVAGTVHTIGDTSMTVQISIAQSDKPSKDSDDEDDDSKNKSRQFIRGFVNRFQVSDTLADKPFAAYKVGQLVDAVVVPKGKDVESASKFSPVDLSLRPSMVHPESTKPSDIVDPVVMRASDLHEGQVIHGVVARTTDVGCFIEVGNHVRVRALISELSDEFVRDVKAEFPRGKIVKAIVTNVDKAQDRASVSLKASRIGGGDGDSKYRRLEQVEVGEKLKGTVTRIEEYAVFIKPDDVYVTGLCYDKEIADSEAPVDPRQLYEIGD</sequence>
<organism evidence="1 2">
    <name type="scientific">Linderina macrospora</name>
    <dbReference type="NCBI Taxonomy" id="4868"/>
    <lineage>
        <taxon>Eukaryota</taxon>
        <taxon>Fungi</taxon>
        <taxon>Fungi incertae sedis</taxon>
        <taxon>Zoopagomycota</taxon>
        <taxon>Kickxellomycotina</taxon>
        <taxon>Kickxellomycetes</taxon>
        <taxon>Kickxellales</taxon>
        <taxon>Kickxellaceae</taxon>
        <taxon>Linderina</taxon>
    </lineage>
</organism>
<evidence type="ECO:0000313" key="2">
    <source>
        <dbReference type="Proteomes" id="UP001150603"/>
    </source>
</evidence>
<name>A0ACC1J1A3_9FUNG</name>
<evidence type="ECO:0000313" key="1">
    <source>
        <dbReference type="EMBL" id="KAJ1933724.1"/>
    </source>
</evidence>
<accession>A0ACC1J1A3</accession>
<proteinExistence type="predicted"/>
<protein>
    <submittedName>
        <fullName evidence="1">rRNA biogenesis protein rrp5</fullName>
    </submittedName>
</protein>
<gene>
    <name evidence="1" type="primary">RRP5_3</name>
    <name evidence="1" type="ORF">FBU59_005936</name>
</gene>